<sequence length="186" mass="19106">TSGSHPQAIVSSSTPQYPSAEQPTPQALYATVHQSYPHHATQLHAHQPQPATTPTGSQPQSQHAAPSPVQAGQAPHLGSGQPQQNLYHPGALTGTPPSLPPGPSAQSPQSSFPQPAAVYAIHHQQLPHGFTNMAHVTQAHVQTGITAAPPPHPGAPHPPQVMLLHPPQSHGGPPQGAVPQSGVPAL</sequence>
<accession>A0A2J8IJN3</accession>
<feature type="compositionally biased region" description="Polar residues" evidence="1">
    <location>
        <begin position="49"/>
        <end position="64"/>
    </location>
</feature>
<organism evidence="2 3">
    <name type="scientific">Pan troglodytes</name>
    <name type="common">Chimpanzee</name>
    <dbReference type="NCBI Taxonomy" id="9598"/>
    <lineage>
        <taxon>Eukaryota</taxon>
        <taxon>Metazoa</taxon>
        <taxon>Chordata</taxon>
        <taxon>Craniata</taxon>
        <taxon>Vertebrata</taxon>
        <taxon>Euteleostomi</taxon>
        <taxon>Mammalia</taxon>
        <taxon>Eutheria</taxon>
        <taxon>Euarchontoglires</taxon>
        <taxon>Primates</taxon>
        <taxon>Haplorrhini</taxon>
        <taxon>Catarrhini</taxon>
        <taxon>Hominidae</taxon>
        <taxon>Pan</taxon>
    </lineage>
</organism>
<protein>
    <submittedName>
        <fullName evidence="2">ATXN2L isoform 25</fullName>
    </submittedName>
</protein>
<evidence type="ECO:0000256" key="1">
    <source>
        <dbReference type="SAM" id="MobiDB-lite"/>
    </source>
</evidence>
<feature type="region of interest" description="Disordered" evidence="1">
    <location>
        <begin position="150"/>
        <end position="186"/>
    </location>
</feature>
<comment type="caution">
    <text evidence="2">The sequence shown here is derived from an EMBL/GenBank/DDBJ whole genome shotgun (WGS) entry which is preliminary data.</text>
</comment>
<feature type="non-terminal residue" evidence="2">
    <location>
        <position position="1"/>
    </location>
</feature>
<dbReference type="Proteomes" id="UP000236370">
    <property type="component" value="Unassembled WGS sequence"/>
</dbReference>
<name>A0A2J8IJN3_PANTR</name>
<dbReference type="AlphaFoldDB" id="A0A2J8IJN3"/>
<gene>
    <name evidence="2" type="ORF">CK820_G0056882</name>
</gene>
<feature type="non-terminal residue" evidence="2">
    <location>
        <position position="186"/>
    </location>
</feature>
<proteinExistence type="predicted"/>
<reference evidence="2 3" key="1">
    <citation type="submission" date="2017-12" db="EMBL/GenBank/DDBJ databases">
        <title>High-resolution comparative analysis of great ape genomes.</title>
        <authorList>
            <person name="Pollen A."/>
            <person name="Hastie A."/>
            <person name="Hormozdiari F."/>
            <person name="Dougherty M."/>
            <person name="Liu R."/>
            <person name="Chaisson M."/>
            <person name="Hoppe E."/>
            <person name="Hill C."/>
            <person name="Pang A."/>
            <person name="Hillier L."/>
            <person name="Baker C."/>
            <person name="Armstrong J."/>
            <person name="Shendure J."/>
            <person name="Paten B."/>
            <person name="Wilson R."/>
            <person name="Chao H."/>
            <person name="Schneider V."/>
            <person name="Ventura M."/>
            <person name="Kronenberg Z."/>
            <person name="Murali S."/>
            <person name="Gordon D."/>
            <person name="Cantsilieris S."/>
            <person name="Munson K."/>
            <person name="Nelson B."/>
            <person name="Raja A."/>
            <person name="Underwood J."/>
            <person name="Diekhans M."/>
            <person name="Fiddes I."/>
            <person name="Haussler D."/>
            <person name="Eichler E."/>
        </authorList>
    </citation>
    <scope>NUCLEOTIDE SEQUENCE [LARGE SCALE GENOMIC DNA]</scope>
    <source>
        <strain evidence="2">Yerkes chimp pedigree #C0471</strain>
    </source>
</reference>
<evidence type="ECO:0000313" key="3">
    <source>
        <dbReference type="Proteomes" id="UP000236370"/>
    </source>
</evidence>
<feature type="compositionally biased region" description="Low complexity" evidence="1">
    <location>
        <begin position="104"/>
        <end position="113"/>
    </location>
</feature>
<evidence type="ECO:0000313" key="2">
    <source>
        <dbReference type="EMBL" id="PNI10728.1"/>
    </source>
</evidence>
<feature type="compositionally biased region" description="Pro residues" evidence="1">
    <location>
        <begin position="150"/>
        <end position="159"/>
    </location>
</feature>
<feature type="compositionally biased region" description="Polar residues" evidence="1">
    <location>
        <begin position="1"/>
        <end position="25"/>
    </location>
</feature>
<dbReference type="EMBL" id="NBAG03002696">
    <property type="protein sequence ID" value="PNI10728.1"/>
    <property type="molecule type" value="Genomic_DNA"/>
</dbReference>
<feature type="region of interest" description="Disordered" evidence="1">
    <location>
        <begin position="1"/>
        <end position="113"/>
    </location>
</feature>